<evidence type="ECO:0000259" key="10">
    <source>
        <dbReference type="PROSITE" id="PS50808"/>
    </source>
</evidence>
<keyword evidence="3 8" id="KW-0863">Zinc-finger</keyword>
<dbReference type="SUPFAM" id="SSF53098">
    <property type="entry name" value="Ribonuclease H-like"/>
    <property type="match status" value="1"/>
</dbReference>
<feature type="region of interest" description="Disordered" evidence="9">
    <location>
        <begin position="495"/>
        <end position="523"/>
    </location>
</feature>
<evidence type="ECO:0000256" key="2">
    <source>
        <dbReference type="ARBA" id="ARBA00022723"/>
    </source>
</evidence>
<dbReference type="EMBL" id="JAMKFB020000009">
    <property type="protein sequence ID" value="KAL0183817.1"/>
    <property type="molecule type" value="Genomic_DNA"/>
</dbReference>
<dbReference type="PANTHER" id="PTHR46481">
    <property type="entry name" value="ZINC FINGER BED DOMAIN-CONTAINING PROTEIN 4"/>
    <property type="match status" value="1"/>
</dbReference>
<dbReference type="InterPro" id="IPR018473">
    <property type="entry name" value="Hermes_transposase_DNA-db"/>
</dbReference>
<comment type="caution">
    <text evidence="11">The sequence shown here is derived from an EMBL/GenBank/DDBJ whole genome shotgun (WGS) entry which is preliminary data.</text>
</comment>
<keyword evidence="5" id="KW-0805">Transcription regulation</keyword>
<keyword evidence="6" id="KW-0804">Transcription</keyword>
<dbReference type="SUPFAM" id="SSF140996">
    <property type="entry name" value="Hermes dimerisation domain"/>
    <property type="match status" value="1"/>
</dbReference>
<evidence type="ECO:0000256" key="1">
    <source>
        <dbReference type="ARBA" id="ARBA00004123"/>
    </source>
</evidence>
<evidence type="ECO:0000313" key="12">
    <source>
        <dbReference type="Proteomes" id="UP001529510"/>
    </source>
</evidence>
<organism evidence="11 12">
    <name type="scientific">Cirrhinus mrigala</name>
    <name type="common">Mrigala</name>
    <dbReference type="NCBI Taxonomy" id="683832"/>
    <lineage>
        <taxon>Eukaryota</taxon>
        <taxon>Metazoa</taxon>
        <taxon>Chordata</taxon>
        <taxon>Craniata</taxon>
        <taxon>Vertebrata</taxon>
        <taxon>Euteleostomi</taxon>
        <taxon>Actinopterygii</taxon>
        <taxon>Neopterygii</taxon>
        <taxon>Teleostei</taxon>
        <taxon>Ostariophysi</taxon>
        <taxon>Cypriniformes</taxon>
        <taxon>Cyprinidae</taxon>
        <taxon>Labeoninae</taxon>
        <taxon>Labeonini</taxon>
        <taxon>Cirrhinus</taxon>
    </lineage>
</organism>
<evidence type="ECO:0000256" key="4">
    <source>
        <dbReference type="ARBA" id="ARBA00022833"/>
    </source>
</evidence>
<dbReference type="InterPro" id="IPR012337">
    <property type="entry name" value="RNaseH-like_sf"/>
</dbReference>
<sequence>HNKNKEIKVKMEDEVREKLRSGIYIIKRKKGQAAKSNVWDRFSEIVAAGDNSSIGYVKCNSCEKIYKHESHKTGTSSMSRHICGGSKKKDDSGTSQNITAFLKSKVPAHVKSEVTDACVELCCRDLRPFDIVSGDGFQTVAQCLINIGSRYGRVDASSVLPHRQTVCDRAKSTAKEKKEILSKKINQALDCGIAITTDMWTDEFNKRAYTAFTGHFINDDWKLESRVISTAEFDSTLKKTAHNIHEQIIKELHDFGIEPARISKVMFVSDQGANIKAALRSYKWMPCTAHVINIVLKHTFDVKENTPPYMRDVSDIIAKCKSLVTYLKKSGTVVQLPHTVTQECETRWNSKVAMMQSISKQYREIQQALQEKDQLHRMDGIQLDVLNTVTEFLLPFKTASEEMEGDTYPTIQLVVLWFFKLKKHCEPQYGDPEYMVYIRAQATQLLNEKMSISVTHKLGTFLCPRFKSLKMFQAEERNAVYDQARRLVREFDSAPLTPPASVREPEPVPPGEDEFSEWEDDSEDVAERDEVQRYIEGQFFWDGEDILSFWQSQSIAFPVLAKPQAHQASAHSALLAGCWSPGEID</sequence>
<keyword evidence="4" id="KW-0862">Zinc</keyword>
<protein>
    <recommendedName>
        <fullName evidence="10">BED-type domain-containing protein</fullName>
    </recommendedName>
</protein>
<evidence type="ECO:0000256" key="7">
    <source>
        <dbReference type="ARBA" id="ARBA00023242"/>
    </source>
</evidence>
<dbReference type="InterPro" id="IPR003656">
    <property type="entry name" value="Znf_BED"/>
</dbReference>
<gene>
    <name evidence="11" type="ORF">M9458_019513</name>
</gene>
<evidence type="ECO:0000256" key="6">
    <source>
        <dbReference type="ARBA" id="ARBA00023163"/>
    </source>
</evidence>
<name>A0ABD0QC71_CIRMR</name>
<evidence type="ECO:0000256" key="3">
    <source>
        <dbReference type="ARBA" id="ARBA00022771"/>
    </source>
</evidence>
<feature type="domain" description="BED-type" evidence="10">
    <location>
        <begin position="33"/>
        <end position="97"/>
    </location>
</feature>
<dbReference type="Gene3D" id="1.10.10.1070">
    <property type="entry name" value="Zinc finger, BED domain-containing"/>
    <property type="match status" value="1"/>
</dbReference>
<evidence type="ECO:0000256" key="8">
    <source>
        <dbReference type="PROSITE-ProRule" id="PRU00027"/>
    </source>
</evidence>
<dbReference type="GO" id="GO:0008270">
    <property type="term" value="F:zinc ion binding"/>
    <property type="evidence" value="ECO:0007669"/>
    <property type="project" value="UniProtKB-KW"/>
</dbReference>
<evidence type="ECO:0000256" key="5">
    <source>
        <dbReference type="ARBA" id="ARBA00023015"/>
    </source>
</evidence>
<keyword evidence="2" id="KW-0479">Metal-binding</keyword>
<evidence type="ECO:0000313" key="11">
    <source>
        <dbReference type="EMBL" id="KAL0183817.1"/>
    </source>
</evidence>
<proteinExistence type="predicted"/>
<dbReference type="Pfam" id="PF10683">
    <property type="entry name" value="DBD_Tnp_Hermes"/>
    <property type="match status" value="1"/>
</dbReference>
<dbReference type="AlphaFoldDB" id="A0ABD0QC71"/>
<evidence type="ECO:0000256" key="9">
    <source>
        <dbReference type="SAM" id="MobiDB-lite"/>
    </source>
</evidence>
<dbReference type="PANTHER" id="PTHR46481:SF10">
    <property type="entry name" value="ZINC FINGER BED DOMAIN-CONTAINING PROTEIN 39"/>
    <property type="match status" value="1"/>
</dbReference>
<dbReference type="SMART" id="SM00614">
    <property type="entry name" value="ZnF_BED"/>
    <property type="match status" value="1"/>
</dbReference>
<reference evidence="11 12" key="1">
    <citation type="submission" date="2024-05" db="EMBL/GenBank/DDBJ databases">
        <title>Genome sequencing and assembly of Indian major carp, Cirrhinus mrigala (Hamilton, 1822).</title>
        <authorList>
            <person name="Mohindra V."/>
            <person name="Chowdhury L.M."/>
            <person name="Lal K."/>
            <person name="Jena J.K."/>
        </authorList>
    </citation>
    <scope>NUCLEOTIDE SEQUENCE [LARGE SCALE GENOMIC DNA]</scope>
    <source>
        <strain evidence="11">CM1030</strain>
        <tissue evidence="11">Blood</tissue>
    </source>
</reference>
<dbReference type="Proteomes" id="UP001529510">
    <property type="component" value="Unassembled WGS sequence"/>
</dbReference>
<accession>A0ABD0QC71</accession>
<comment type="subcellular location">
    <subcellularLocation>
        <location evidence="1">Nucleus</location>
    </subcellularLocation>
</comment>
<dbReference type="GO" id="GO:0005634">
    <property type="term" value="C:nucleus"/>
    <property type="evidence" value="ECO:0007669"/>
    <property type="project" value="UniProtKB-SubCell"/>
</dbReference>
<keyword evidence="12" id="KW-1185">Reference proteome</keyword>
<dbReference type="InterPro" id="IPR052035">
    <property type="entry name" value="ZnF_BED_domain_contain"/>
</dbReference>
<dbReference type="PROSITE" id="PS50808">
    <property type="entry name" value="ZF_BED"/>
    <property type="match status" value="1"/>
</dbReference>
<feature type="non-terminal residue" evidence="11">
    <location>
        <position position="1"/>
    </location>
</feature>
<keyword evidence="7" id="KW-0539">Nucleus</keyword>
<feature type="compositionally biased region" description="Acidic residues" evidence="9">
    <location>
        <begin position="511"/>
        <end position="523"/>
    </location>
</feature>